<comment type="caution">
    <text evidence="1">The sequence shown here is derived from an EMBL/GenBank/DDBJ whole genome shotgun (WGS) entry which is preliminary data.</text>
</comment>
<evidence type="ECO:0000313" key="1">
    <source>
        <dbReference type="EMBL" id="KAL3819580.1"/>
    </source>
</evidence>
<organism evidence="1 2">
    <name type="scientific">Penstemon smallii</name>
    <dbReference type="NCBI Taxonomy" id="265156"/>
    <lineage>
        <taxon>Eukaryota</taxon>
        <taxon>Viridiplantae</taxon>
        <taxon>Streptophyta</taxon>
        <taxon>Embryophyta</taxon>
        <taxon>Tracheophyta</taxon>
        <taxon>Spermatophyta</taxon>
        <taxon>Magnoliopsida</taxon>
        <taxon>eudicotyledons</taxon>
        <taxon>Gunneridae</taxon>
        <taxon>Pentapetalae</taxon>
        <taxon>asterids</taxon>
        <taxon>lamiids</taxon>
        <taxon>Lamiales</taxon>
        <taxon>Plantaginaceae</taxon>
        <taxon>Cheloneae</taxon>
        <taxon>Penstemon</taxon>
    </lineage>
</organism>
<keyword evidence="2" id="KW-1185">Reference proteome</keyword>
<name>A0ABD3S597_9LAMI</name>
<sequence length="28" mass="3481">MYKKYPLYIRSVTCIVMKRCVFVFNYKS</sequence>
<gene>
    <name evidence="1" type="ORF">ACJIZ3_005485</name>
</gene>
<proteinExistence type="predicted"/>
<evidence type="ECO:0000313" key="2">
    <source>
        <dbReference type="Proteomes" id="UP001634393"/>
    </source>
</evidence>
<dbReference type="EMBL" id="JBJXBP010000007">
    <property type="protein sequence ID" value="KAL3819580.1"/>
    <property type="molecule type" value="Genomic_DNA"/>
</dbReference>
<accession>A0ABD3S597</accession>
<reference evidence="1 2" key="1">
    <citation type="submission" date="2024-12" db="EMBL/GenBank/DDBJ databases">
        <title>The unique morphological basis and parallel evolutionary history of personate flowers in Penstemon.</title>
        <authorList>
            <person name="Depatie T.H."/>
            <person name="Wessinger C.A."/>
        </authorList>
    </citation>
    <scope>NUCLEOTIDE SEQUENCE [LARGE SCALE GENOMIC DNA]</scope>
    <source>
        <strain evidence="1">WTNN_2</strain>
        <tissue evidence="1">Leaf</tissue>
    </source>
</reference>
<dbReference type="Proteomes" id="UP001634393">
    <property type="component" value="Unassembled WGS sequence"/>
</dbReference>
<protein>
    <submittedName>
        <fullName evidence="1">Uncharacterized protein</fullName>
    </submittedName>
</protein>
<dbReference type="AlphaFoldDB" id="A0ABD3S597"/>